<dbReference type="GO" id="GO:0016887">
    <property type="term" value="F:ATP hydrolysis activity"/>
    <property type="evidence" value="ECO:0007669"/>
    <property type="project" value="InterPro"/>
</dbReference>
<dbReference type="FunFam" id="3.40.50.300:FF:000287">
    <property type="entry name" value="Multidrug ABC transporter ATP-binding protein"/>
    <property type="match status" value="1"/>
</dbReference>
<dbReference type="InterPro" id="IPR017871">
    <property type="entry name" value="ABC_transporter-like_CS"/>
</dbReference>
<dbReference type="InterPro" id="IPR003439">
    <property type="entry name" value="ABC_transporter-like_ATP-bd"/>
</dbReference>
<dbReference type="PANTHER" id="PTHR43394">
    <property type="entry name" value="ATP-DEPENDENT PERMEASE MDL1, MITOCHONDRIAL"/>
    <property type="match status" value="1"/>
</dbReference>
<evidence type="ECO:0000256" key="5">
    <source>
        <dbReference type="ARBA" id="ARBA00022741"/>
    </source>
</evidence>
<dbReference type="SUPFAM" id="SSF90123">
    <property type="entry name" value="ABC transporter transmembrane region"/>
    <property type="match status" value="1"/>
</dbReference>
<evidence type="ECO:0000256" key="7">
    <source>
        <dbReference type="ARBA" id="ARBA00022989"/>
    </source>
</evidence>
<evidence type="ECO:0000259" key="11">
    <source>
        <dbReference type="PROSITE" id="PS50929"/>
    </source>
</evidence>
<keyword evidence="3" id="KW-0813">Transport</keyword>
<dbReference type="InterPro" id="IPR036640">
    <property type="entry name" value="ABC1_TM_sf"/>
</dbReference>
<dbReference type="PANTHER" id="PTHR43394:SF1">
    <property type="entry name" value="ATP-BINDING CASSETTE SUB-FAMILY B MEMBER 10, MITOCHONDRIAL"/>
    <property type="match status" value="1"/>
</dbReference>
<keyword evidence="5" id="KW-0547">Nucleotide-binding</keyword>
<evidence type="ECO:0000313" key="13">
    <source>
        <dbReference type="Proteomes" id="UP000514720"/>
    </source>
</evidence>
<dbReference type="GO" id="GO:0005524">
    <property type="term" value="F:ATP binding"/>
    <property type="evidence" value="ECO:0007669"/>
    <property type="project" value="UniProtKB-KW"/>
</dbReference>
<evidence type="ECO:0000256" key="8">
    <source>
        <dbReference type="ARBA" id="ARBA00023136"/>
    </source>
</evidence>
<dbReference type="InterPro" id="IPR027417">
    <property type="entry name" value="P-loop_NTPase"/>
</dbReference>
<dbReference type="EMBL" id="CP048914">
    <property type="protein sequence ID" value="QMS86051.1"/>
    <property type="molecule type" value="Genomic_DNA"/>
</dbReference>
<keyword evidence="7 9" id="KW-1133">Transmembrane helix</keyword>
<feature type="transmembrane region" description="Helical" evidence="9">
    <location>
        <begin position="71"/>
        <end position="90"/>
    </location>
</feature>
<dbReference type="SMART" id="SM00382">
    <property type="entry name" value="AAA"/>
    <property type="match status" value="1"/>
</dbReference>
<feature type="transmembrane region" description="Helical" evidence="9">
    <location>
        <begin position="175"/>
        <end position="194"/>
    </location>
</feature>
<dbReference type="InterPro" id="IPR003593">
    <property type="entry name" value="AAA+_ATPase"/>
</dbReference>
<dbReference type="GO" id="GO:0015421">
    <property type="term" value="F:ABC-type oligopeptide transporter activity"/>
    <property type="evidence" value="ECO:0007669"/>
    <property type="project" value="TreeGrafter"/>
</dbReference>
<dbReference type="Pfam" id="PF00664">
    <property type="entry name" value="ABC_membrane"/>
    <property type="match status" value="1"/>
</dbReference>
<keyword evidence="8 9" id="KW-0472">Membrane</keyword>
<dbReference type="CDD" id="cd03254">
    <property type="entry name" value="ABCC_Glucan_exporter_like"/>
    <property type="match status" value="1"/>
</dbReference>
<sequence>MHEEDVTRLYNYTDKEIVRRLIRYSKPFRKHFAIVYSIMFVTILFALYEPIVIGNTISLFSESSFELSQLLNNITILVVIILSTRILTYAQNIILNITGQGIIFNVRKDVFTHLEYHDLAYLHQKAAGALVTRVTNDTNALNEFYTSVLITIFQSSFKVIGIIIVMFYINAQLTLYVLTVVPLIIIASYFFRTLSRKAYRQIRSNLSSVNAFLAEHLSGMKIIQIFNKEHIKYIQFKERNDKLKASYYRQIGIFAVFRPTMYMVHMLAVVIVLYFGSQSILSGAYQVGLLIMFHRYVSDLFNPIQQLAEQFNIVQSAFAAGERIFGILDTKPQVVDQDSAMDIDHVQGSIEFKNVWFAYNEGEWVLQDVSFKVNAKESAAFVGATGAGKTTILSLITRYYDIQRGQILIDGVDIKTIKKRSLRKYIGQMLQDVFLFSGTIRSNITLRNDTITQETLEQACNYVNASYFINKLPQKYDEEVRERGNNFSSGQRQLLSFARTIVHDPKVMILDEATSNIDTETEQLIQDSLEKMMSIGTMLVVAHRLSTIQNVDKIIVLSHGKVIEEGSHQELLRHRGHYYNLYKLQYQEESDTT</sequence>
<name>A0A7L7KTA9_9MOLU</name>
<dbReference type="Pfam" id="PF00005">
    <property type="entry name" value="ABC_tran"/>
    <property type="match status" value="1"/>
</dbReference>
<dbReference type="KEGG" id="xcl:G4Z02_09500"/>
<evidence type="ECO:0000256" key="2">
    <source>
        <dbReference type="ARBA" id="ARBA00005417"/>
    </source>
</evidence>
<evidence type="ECO:0000256" key="6">
    <source>
        <dbReference type="ARBA" id="ARBA00022840"/>
    </source>
</evidence>
<feature type="transmembrane region" description="Helical" evidence="9">
    <location>
        <begin position="251"/>
        <end position="276"/>
    </location>
</feature>
<dbReference type="PROSITE" id="PS00211">
    <property type="entry name" value="ABC_TRANSPORTER_1"/>
    <property type="match status" value="1"/>
</dbReference>
<comment type="subcellular location">
    <subcellularLocation>
        <location evidence="1">Cell membrane</location>
        <topology evidence="1">Multi-pass membrane protein</topology>
    </subcellularLocation>
</comment>
<proteinExistence type="inferred from homology"/>
<evidence type="ECO:0000256" key="1">
    <source>
        <dbReference type="ARBA" id="ARBA00004651"/>
    </source>
</evidence>
<feature type="domain" description="ABC transporter" evidence="10">
    <location>
        <begin position="350"/>
        <end position="584"/>
    </location>
</feature>
<dbReference type="PROSITE" id="PS50893">
    <property type="entry name" value="ABC_TRANSPORTER_2"/>
    <property type="match status" value="1"/>
</dbReference>
<evidence type="ECO:0000259" key="10">
    <source>
        <dbReference type="PROSITE" id="PS50893"/>
    </source>
</evidence>
<feature type="transmembrane region" description="Helical" evidence="9">
    <location>
        <begin position="32"/>
        <end position="51"/>
    </location>
</feature>
<evidence type="ECO:0000256" key="9">
    <source>
        <dbReference type="SAM" id="Phobius"/>
    </source>
</evidence>
<comment type="similarity">
    <text evidence="2">Belongs to the ABC transporter superfamily.</text>
</comment>
<organism evidence="12 13">
    <name type="scientific">Candidatus Xianfuyuplasma coldseepsis</name>
    <dbReference type="NCBI Taxonomy" id="2782163"/>
    <lineage>
        <taxon>Bacteria</taxon>
        <taxon>Bacillati</taxon>
        <taxon>Mycoplasmatota</taxon>
        <taxon>Mollicutes</taxon>
        <taxon>Candidatus Izemoplasmatales</taxon>
        <taxon>Candidatus Izemoplasmataceae</taxon>
        <taxon>Candidatus Xianfuyuplasma</taxon>
    </lineage>
</organism>
<keyword evidence="13" id="KW-1185">Reference proteome</keyword>
<gene>
    <name evidence="12" type="ORF">G4Z02_09500</name>
</gene>
<evidence type="ECO:0000256" key="4">
    <source>
        <dbReference type="ARBA" id="ARBA00022692"/>
    </source>
</evidence>
<dbReference type="Gene3D" id="3.40.50.300">
    <property type="entry name" value="P-loop containing nucleotide triphosphate hydrolases"/>
    <property type="match status" value="1"/>
</dbReference>
<dbReference type="AlphaFoldDB" id="A0A7L7KTA9"/>
<keyword evidence="6 12" id="KW-0067">ATP-binding</keyword>
<dbReference type="InterPro" id="IPR011527">
    <property type="entry name" value="ABC1_TM_dom"/>
</dbReference>
<dbReference type="InterPro" id="IPR039421">
    <property type="entry name" value="Type_1_exporter"/>
</dbReference>
<dbReference type="CDD" id="cd18544">
    <property type="entry name" value="ABC_6TM_TmrA_like"/>
    <property type="match status" value="1"/>
</dbReference>
<dbReference type="GO" id="GO:0005886">
    <property type="term" value="C:plasma membrane"/>
    <property type="evidence" value="ECO:0007669"/>
    <property type="project" value="UniProtKB-SubCell"/>
</dbReference>
<accession>A0A7L7KTA9</accession>
<evidence type="ECO:0000313" key="12">
    <source>
        <dbReference type="EMBL" id="QMS86051.1"/>
    </source>
</evidence>
<dbReference type="PROSITE" id="PS50929">
    <property type="entry name" value="ABC_TM1F"/>
    <property type="match status" value="1"/>
</dbReference>
<protein>
    <submittedName>
        <fullName evidence="12">ABC transporter ATP-binding protein</fullName>
    </submittedName>
</protein>
<dbReference type="Proteomes" id="UP000514720">
    <property type="component" value="Chromosome"/>
</dbReference>
<evidence type="ECO:0000256" key="3">
    <source>
        <dbReference type="ARBA" id="ARBA00022448"/>
    </source>
</evidence>
<dbReference type="Gene3D" id="1.20.1560.10">
    <property type="entry name" value="ABC transporter type 1, transmembrane domain"/>
    <property type="match status" value="1"/>
</dbReference>
<feature type="domain" description="ABC transmembrane type-1" evidence="11">
    <location>
        <begin position="39"/>
        <end position="316"/>
    </location>
</feature>
<dbReference type="SUPFAM" id="SSF52540">
    <property type="entry name" value="P-loop containing nucleoside triphosphate hydrolases"/>
    <property type="match status" value="1"/>
</dbReference>
<feature type="transmembrane region" description="Helical" evidence="9">
    <location>
        <begin position="148"/>
        <end position="169"/>
    </location>
</feature>
<reference evidence="12 13" key="1">
    <citation type="submission" date="2020-02" db="EMBL/GenBank/DDBJ databases">
        <authorList>
            <person name="Zheng R.K."/>
            <person name="Sun C.M."/>
        </authorList>
    </citation>
    <scope>NUCLEOTIDE SEQUENCE [LARGE SCALE GENOMIC DNA]</scope>
    <source>
        <strain evidence="13">zrk13</strain>
    </source>
</reference>
<keyword evidence="4 9" id="KW-0812">Transmembrane</keyword>